<organism evidence="1 2">
    <name type="scientific">Suillus placidus</name>
    <dbReference type="NCBI Taxonomy" id="48579"/>
    <lineage>
        <taxon>Eukaryota</taxon>
        <taxon>Fungi</taxon>
        <taxon>Dikarya</taxon>
        <taxon>Basidiomycota</taxon>
        <taxon>Agaricomycotina</taxon>
        <taxon>Agaricomycetes</taxon>
        <taxon>Agaricomycetidae</taxon>
        <taxon>Boletales</taxon>
        <taxon>Suillineae</taxon>
        <taxon>Suillaceae</taxon>
        <taxon>Suillus</taxon>
    </lineage>
</organism>
<dbReference type="AlphaFoldDB" id="A0A9P7D1D8"/>
<comment type="caution">
    <text evidence="1">The sequence shown here is derived from an EMBL/GenBank/DDBJ whole genome shotgun (WGS) entry which is preliminary data.</text>
</comment>
<gene>
    <name evidence="1" type="ORF">EV702DRAFT_1047271</name>
</gene>
<sequence length="171" mass="18828">MSVDKLLILAPGLEDIPPLGERHISMSHCLLQIHSMSWSLCFPLHIHLDHTAALSTCPFLAKQERKTAACKALVLAANVWNEVYGNQRAEENLTEFYKSFTVLPSADIMSTYKKTTHVDMVKDLINNPLFPFKFIFGNNLGDKQVNQPAAVAVECTSGCIKVGVAAGWLTG</sequence>
<reference evidence="1" key="1">
    <citation type="journal article" date="2020" name="New Phytol.">
        <title>Comparative genomics reveals dynamic genome evolution in host specialist ectomycorrhizal fungi.</title>
        <authorList>
            <person name="Lofgren L.A."/>
            <person name="Nguyen N.H."/>
            <person name="Vilgalys R."/>
            <person name="Ruytinx J."/>
            <person name="Liao H.L."/>
            <person name="Branco S."/>
            <person name="Kuo A."/>
            <person name="LaButti K."/>
            <person name="Lipzen A."/>
            <person name="Andreopoulos W."/>
            <person name="Pangilinan J."/>
            <person name="Riley R."/>
            <person name="Hundley H."/>
            <person name="Na H."/>
            <person name="Barry K."/>
            <person name="Grigoriev I.V."/>
            <person name="Stajich J.E."/>
            <person name="Kennedy P.G."/>
        </authorList>
    </citation>
    <scope>NUCLEOTIDE SEQUENCE</scope>
    <source>
        <strain evidence="1">DOB743</strain>
    </source>
</reference>
<dbReference type="EMBL" id="JABBWD010000037">
    <property type="protein sequence ID" value="KAG1774946.1"/>
    <property type="molecule type" value="Genomic_DNA"/>
</dbReference>
<name>A0A9P7D1D8_9AGAM</name>
<protein>
    <submittedName>
        <fullName evidence="1">Uncharacterized protein</fullName>
    </submittedName>
</protein>
<keyword evidence="2" id="KW-1185">Reference proteome</keyword>
<evidence type="ECO:0000313" key="1">
    <source>
        <dbReference type="EMBL" id="KAG1774946.1"/>
    </source>
</evidence>
<evidence type="ECO:0000313" key="2">
    <source>
        <dbReference type="Proteomes" id="UP000714275"/>
    </source>
</evidence>
<proteinExistence type="predicted"/>
<accession>A0A9P7D1D8</accession>
<dbReference type="Proteomes" id="UP000714275">
    <property type="component" value="Unassembled WGS sequence"/>
</dbReference>